<feature type="binding site" evidence="10">
    <location>
        <position position="189"/>
    </location>
    <ligand>
        <name>sn-glycerol 1-phosphate</name>
        <dbReference type="ChEBI" id="CHEBI:57685"/>
    </ligand>
</feature>
<dbReference type="NCBIfam" id="NF003197">
    <property type="entry name" value="PRK04169.1-1"/>
    <property type="match status" value="1"/>
</dbReference>
<feature type="binding site" evidence="10">
    <location>
        <position position="12"/>
    </location>
    <ligand>
        <name>sn-glycerol 1-phosphate</name>
        <dbReference type="ChEBI" id="CHEBI:57685"/>
    </ligand>
</feature>
<dbReference type="HAMAP" id="MF_00112">
    <property type="entry name" value="GGGP_HepGP_synthase"/>
    <property type="match status" value="1"/>
</dbReference>
<dbReference type="RefSeq" id="WP_115313012.1">
    <property type="nucleotide sequence ID" value="NZ_CP066042.1"/>
</dbReference>
<dbReference type="GO" id="GO:0000287">
    <property type="term" value="F:magnesium ion binding"/>
    <property type="evidence" value="ECO:0007669"/>
    <property type="project" value="UniProtKB-UniRule"/>
</dbReference>
<sequence length="230" mass="26230">MYDITMWRHIFKLDPAKFISDDDLEALCMSNTDAIIIGGTDYVTEDNVIHLMSRVRRYPLPLALEVSNVESVMPGFDYYFIPTVMNSEDTLYHNGMLLKVLKQYGHVIDFSEVIFEGYLVLNSESKVAKRTYSNTQLDLEDVEAYAQMTNELYHFPVMYIEYSGKYGEIEKVKAISQMLTQTQLFYGGGITNLSEAREMSSIADTIIVGDAVYSDIKNALKTVKIKESNK</sequence>
<dbReference type="GO" id="GO:0046474">
    <property type="term" value="P:glycerophospholipid biosynthetic process"/>
    <property type="evidence" value="ECO:0007669"/>
    <property type="project" value="UniProtKB-UniRule"/>
</dbReference>
<dbReference type="AlphaFoldDB" id="A0A380H3M3"/>
<dbReference type="Proteomes" id="UP000255425">
    <property type="component" value="Unassembled WGS sequence"/>
</dbReference>
<dbReference type="NCBIfam" id="NF003200">
    <property type="entry name" value="PRK04169.1-4"/>
    <property type="match status" value="1"/>
</dbReference>
<dbReference type="GeneID" id="63934538"/>
<dbReference type="EC" id="2.5.1.n9" evidence="9 10"/>
<dbReference type="EMBL" id="UHDZ01000001">
    <property type="protein sequence ID" value="SUM70229.1"/>
    <property type="molecule type" value="Genomic_DNA"/>
</dbReference>
<feature type="binding site" evidence="10">
    <location>
        <begin position="209"/>
        <end position="210"/>
    </location>
    <ligand>
        <name>sn-glycerol 1-phosphate</name>
        <dbReference type="ChEBI" id="CHEBI:57685"/>
    </ligand>
</feature>
<comment type="similarity">
    <text evidence="10">Belongs to the GGGP/HepGP synthase family. Group I subfamily.</text>
</comment>
<evidence type="ECO:0000256" key="1">
    <source>
        <dbReference type="ARBA" id="ARBA00022516"/>
    </source>
</evidence>
<gene>
    <name evidence="10 11" type="primary">pcrB</name>
    <name evidence="11" type="ORF">NCTC11807_01102</name>
</gene>
<dbReference type="NCBIfam" id="NF003199">
    <property type="entry name" value="PRK04169.1-3"/>
    <property type="match status" value="1"/>
</dbReference>
<evidence type="ECO:0000313" key="11">
    <source>
        <dbReference type="EMBL" id="SUM70229.1"/>
    </source>
</evidence>
<comment type="function">
    <text evidence="10">Prenyltransferase that catalyzes in vivo the transfer of the heptaprenyl moiety of heptaprenyl pyrophosphate (HepPP; 35 carbon atoms) to the C3 hydroxyl of sn-glycerol-1-phosphate (G1P), producing heptaprenylglyceryl phosphate (HepGP). This reaction is an ether-bond-formation step in the biosynthesis of archaea-type G1P-based membrane lipids found in Bacillales.</text>
</comment>
<feature type="binding site" evidence="10">
    <location>
        <position position="40"/>
    </location>
    <ligand>
        <name>Mg(2+)</name>
        <dbReference type="ChEBI" id="CHEBI:18420"/>
    </ligand>
</feature>
<evidence type="ECO:0000256" key="5">
    <source>
        <dbReference type="ARBA" id="ARBA00023098"/>
    </source>
</evidence>
<evidence type="ECO:0000256" key="6">
    <source>
        <dbReference type="ARBA" id="ARBA00023209"/>
    </source>
</evidence>
<dbReference type="NCBIfam" id="TIGR01768">
    <property type="entry name" value="GGGP-family"/>
    <property type="match status" value="1"/>
</dbReference>
<dbReference type="InterPro" id="IPR038597">
    <property type="entry name" value="GGGP/HepGP_synthase_sf"/>
</dbReference>
<keyword evidence="6 10" id="KW-0594">Phospholipid biosynthesis</keyword>
<reference evidence="11 12" key="1">
    <citation type="submission" date="2018-06" db="EMBL/GenBank/DDBJ databases">
        <authorList>
            <consortium name="Pathogen Informatics"/>
            <person name="Doyle S."/>
        </authorList>
    </citation>
    <scope>NUCLEOTIDE SEQUENCE [LARGE SCALE GENOMIC DNA]</scope>
    <source>
        <strain evidence="11 12">NCTC11807</strain>
    </source>
</reference>
<dbReference type="Gene3D" id="3.20.20.390">
    <property type="entry name" value="FMN-linked oxidoreductases"/>
    <property type="match status" value="1"/>
</dbReference>
<accession>A0A380H3M3</accession>
<evidence type="ECO:0000256" key="10">
    <source>
        <dbReference type="HAMAP-Rule" id="MF_00112"/>
    </source>
</evidence>
<dbReference type="InterPro" id="IPR039074">
    <property type="entry name" value="GGGP/HepGP_synthase_I"/>
</dbReference>
<evidence type="ECO:0000256" key="3">
    <source>
        <dbReference type="ARBA" id="ARBA00022723"/>
    </source>
</evidence>
<comment type="subunit">
    <text evidence="10">Homodimer.</text>
</comment>
<evidence type="ECO:0000256" key="7">
    <source>
        <dbReference type="ARBA" id="ARBA00023264"/>
    </source>
</evidence>
<organism evidence="11 12">
    <name type="scientific">Staphylococcus saccharolyticus</name>
    <dbReference type="NCBI Taxonomy" id="33028"/>
    <lineage>
        <taxon>Bacteria</taxon>
        <taxon>Bacillati</taxon>
        <taxon>Bacillota</taxon>
        <taxon>Bacilli</taxon>
        <taxon>Bacillales</taxon>
        <taxon>Staphylococcaceae</taxon>
        <taxon>Staphylococcus</taxon>
    </lineage>
</organism>
<dbReference type="PANTHER" id="PTHR40029">
    <property type="match status" value="1"/>
</dbReference>
<keyword evidence="2 10" id="KW-0808">Transferase</keyword>
<comment type="caution">
    <text evidence="10">Lacks conserved residue(s) required for the propagation of feature annotation.</text>
</comment>
<comment type="catalytic activity">
    <reaction evidence="8 10">
        <text>sn-glycerol 1-phosphate + all-trans-heptaprenyl diphosphate = 3-heptaprenyl-sn-glycero-1-phosphate + diphosphate</text>
        <dbReference type="Rhea" id="RHEA:33495"/>
        <dbReference type="ChEBI" id="CHEBI:33019"/>
        <dbReference type="ChEBI" id="CHEBI:57685"/>
        <dbReference type="ChEBI" id="CHEBI:58206"/>
        <dbReference type="ChEBI" id="CHEBI:64781"/>
        <dbReference type="EC" id="2.5.1.n9"/>
    </reaction>
</comment>
<keyword evidence="3 10" id="KW-0479">Metal-binding</keyword>
<evidence type="ECO:0000256" key="9">
    <source>
        <dbReference type="ARBA" id="ARBA00066888"/>
    </source>
</evidence>
<evidence type="ECO:0000313" key="12">
    <source>
        <dbReference type="Proteomes" id="UP000255425"/>
    </source>
</evidence>
<evidence type="ECO:0000256" key="2">
    <source>
        <dbReference type="ARBA" id="ARBA00022679"/>
    </source>
</evidence>
<dbReference type="PANTHER" id="PTHR40029:SF2">
    <property type="entry name" value="HEPTAPRENYLGLYCERYL PHOSPHATE SYNTHASE"/>
    <property type="match status" value="1"/>
</dbReference>
<comment type="cofactor">
    <cofactor evidence="10">
        <name>Mg(2+)</name>
        <dbReference type="ChEBI" id="CHEBI:18420"/>
    </cofactor>
</comment>
<dbReference type="SUPFAM" id="SSF51395">
    <property type="entry name" value="FMN-linked oxidoreductases"/>
    <property type="match status" value="1"/>
</dbReference>
<dbReference type="FunFam" id="3.20.20.390:FF:000001">
    <property type="entry name" value="Heptaprenylglyceryl phosphate synthase"/>
    <property type="match status" value="1"/>
</dbReference>
<keyword evidence="5 10" id="KW-0443">Lipid metabolism</keyword>
<keyword evidence="12" id="KW-1185">Reference proteome</keyword>
<dbReference type="GO" id="GO:0120536">
    <property type="term" value="F:heptaprenylglyceryl phosphate synthase activity"/>
    <property type="evidence" value="ECO:0007669"/>
    <property type="project" value="RHEA"/>
</dbReference>
<dbReference type="Pfam" id="PF01884">
    <property type="entry name" value="PcrB"/>
    <property type="match status" value="1"/>
</dbReference>
<name>A0A380H3M3_9STAP</name>
<feature type="binding site" evidence="10">
    <location>
        <begin position="159"/>
        <end position="164"/>
    </location>
    <ligand>
        <name>sn-glycerol 1-phosphate</name>
        <dbReference type="ChEBI" id="CHEBI:57685"/>
    </ligand>
</feature>
<protein>
    <recommendedName>
        <fullName evidence="9 10">Heptaprenylglyceryl phosphate synthase</fullName>
        <shortName evidence="10">HepGP synthase</shortName>
        <ecNumber evidence="9 10">2.5.1.n9</ecNumber>
    </recommendedName>
    <alternativeName>
        <fullName evidence="10">Glycerol-1-phosphate heptaprenyltransferase</fullName>
    </alternativeName>
</protein>
<proteinExistence type="inferred from homology"/>
<keyword evidence="7 10" id="KW-1208">Phospholipid metabolism</keyword>
<feature type="binding site" evidence="10">
    <location>
        <position position="14"/>
    </location>
    <ligand>
        <name>Mg(2+)</name>
        <dbReference type="ChEBI" id="CHEBI:18420"/>
    </ligand>
</feature>
<dbReference type="InterPro" id="IPR008205">
    <property type="entry name" value="GGGP_HepGP_synthase"/>
</dbReference>
<evidence type="ECO:0000256" key="8">
    <source>
        <dbReference type="ARBA" id="ARBA00048318"/>
    </source>
</evidence>
<evidence type="ECO:0000256" key="4">
    <source>
        <dbReference type="ARBA" id="ARBA00022842"/>
    </source>
</evidence>
<comment type="pathway">
    <text evidence="10">Membrane lipid metabolism; glycerophospholipid metabolism.</text>
</comment>
<keyword evidence="1 10" id="KW-0444">Lipid biosynthesis</keyword>
<keyword evidence="4 10" id="KW-0460">Magnesium</keyword>
<dbReference type="UniPathway" id="UPA00940"/>
<dbReference type="CDD" id="cd02812">
    <property type="entry name" value="PcrB_like"/>
    <property type="match status" value="1"/>
</dbReference>